<dbReference type="AlphaFoldDB" id="A0A2H0R553"/>
<gene>
    <name evidence="1" type="ORF">COV31_01945</name>
</gene>
<dbReference type="EMBL" id="PCXO01000010">
    <property type="protein sequence ID" value="PIR41154.1"/>
    <property type="molecule type" value="Genomic_DNA"/>
</dbReference>
<dbReference type="Proteomes" id="UP000230232">
    <property type="component" value="Unassembled WGS sequence"/>
</dbReference>
<evidence type="ECO:0000313" key="2">
    <source>
        <dbReference type="Proteomes" id="UP000230232"/>
    </source>
</evidence>
<accession>A0A2H0R553</accession>
<name>A0A2H0R553_9BACT</name>
<protein>
    <submittedName>
        <fullName evidence="1">Uncharacterized protein</fullName>
    </submittedName>
</protein>
<evidence type="ECO:0000313" key="1">
    <source>
        <dbReference type="EMBL" id="PIR41154.1"/>
    </source>
</evidence>
<organism evidence="1 2">
    <name type="scientific">Candidatus Yanofskybacteria bacterium CG10_big_fil_rev_8_21_14_0_10_46_23</name>
    <dbReference type="NCBI Taxonomy" id="1975098"/>
    <lineage>
        <taxon>Bacteria</taxon>
        <taxon>Candidatus Yanofskyibacteriota</taxon>
    </lineage>
</organism>
<feature type="non-terminal residue" evidence="1">
    <location>
        <position position="303"/>
    </location>
</feature>
<proteinExistence type="predicted"/>
<sequence length="303" mass="31247">MIQGGTVKPGDISNLRLTTGSNTWNGTINSDGDIVFDLGSGFSIAKGGNAIFRVWGDLAGKKDETILLYFETATDILAVGDQFGFGMAATTTALDTSAEAHSLTLQGGVLTITFNGPAASTLGTDSDDVNLLEFSMTAASNIEIRKTEFNLCKDDTGSGTYNDAADTTNGWADLTDFKVVNVDTGVVVMGPQDGTAFTTDAATACPGSVGGAQKQFTDTLDLLAGNTYNFKVTADIDADDTGSGITLASGDKLKVELDNYTDDTPDLTVAKYSGTNTTVADADIVPGASIAGPEFELSASSLT</sequence>
<comment type="caution">
    <text evidence="1">The sequence shown here is derived from an EMBL/GenBank/DDBJ whole genome shotgun (WGS) entry which is preliminary data.</text>
</comment>
<reference evidence="1 2" key="1">
    <citation type="submission" date="2017-09" db="EMBL/GenBank/DDBJ databases">
        <title>Depth-based differentiation of microbial function through sediment-hosted aquifers and enrichment of novel symbionts in the deep terrestrial subsurface.</title>
        <authorList>
            <person name="Probst A.J."/>
            <person name="Ladd B."/>
            <person name="Jarett J.K."/>
            <person name="Geller-Mcgrath D.E."/>
            <person name="Sieber C.M."/>
            <person name="Emerson J.B."/>
            <person name="Anantharaman K."/>
            <person name="Thomas B.C."/>
            <person name="Malmstrom R."/>
            <person name="Stieglmeier M."/>
            <person name="Klingl A."/>
            <person name="Woyke T."/>
            <person name="Ryan C.M."/>
            <person name="Banfield J.F."/>
        </authorList>
    </citation>
    <scope>NUCLEOTIDE SEQUENCE [LARGE SCALE GENOMIC DNA]</scope>
    <source>
        <strain evidence="1">CG10_big_fil_rev_8_21_14_0_10_46_23</strain>
    </source>
</reference>